<evidence type="ECO:0000313" key="9">
    <source>
        <dbReference type="Proteomes" id="UP000472262"/>
    </source>
</evidence>
<evidence type="ECO:0000256" key="4">
    <source>
        <dbReference type="ARBA" id="ARBA00022859"/>
    </source>
</evidence>
<dbReference type="Gene3D" id="1.10.533.10">
    <property type="entry name" value="Death Domain, Fas"/>
    <property type="match status" value="1"/>
</dbReference>
<dbReference type="PROSITE" id="PS50209">
    <property type="entry name" value="CARD"/>
    <property type="match status" value="1"/>
</dbReference>
<dbReference type="InterPro" id="IPR033516">
    <property type="entry name" value="CARD8/ASC/NALP1_CARD"/>
</dbReference>
<reference evidence="8" key="1">
    <citation type="submission" date="2025-08" db="UniProtKB">
        <authorList>
            <consortium name="Ensembl"/>
        </authorList>
    </citation>
    <scope>IDENTIFICATION</scope>
</reference>
<feature type="domain" description="CARD" evidence="6">
    <location>
        <begin position="287"/>
        <end position="377"/>
    </location>
</feature>
<evidence type="ECO:0000313" key="8">
    <source>
        <dbReference type="Ensembl" id="ENSSGRP00000093741.1"/>
    </source>
</evidence>
<dbReference type="Pfam" id="PF23679">
    <property type="entry name" value="UPA-FIIND"/>
    <property type="match status" value="1"/>
</dbReference>
<dbReference type="InterPro" id="IPR051249">
    <property type="entry name" value="NLRP_Inflammasome"/>
</dbReference>
<evidence type="ECO:0000256" key="5">
    <source>
        <dbReference type="ARBA" id="ARBA00023198"/>
    </source>
</evidence>
<dbReference type="SUPFAM" id="SSF47986">
    <property type="entry name" value="DEATH domain"/>
    <property type="match status" value="1"/>
</dbReference>
<dbReference type="InterPro" id="IPR011029">
    <property type="entry name" value="DEATH-like_dom_sf"/>
</dbReference>
<dbReference type="PANTHER" id="PTHR46985:SF2">
    <property type="entry name" value="APOPTOSIS-ASSOCIATED SPECK-LIKE PROTEIN CONTAINING A CARD"/>
    <property type="match status" value="1"/>
</dbReference>
<dbReference type="GO" id="GO:0042981">
    <property type="term" value="P:regulation of apoptotic process"/>
    <property type="evidence" value="ECO:0007669"/>
    <property type="project" value="InterPro"/>
</dbReference>
<proteinExistence type="predicted"/>
<reference evidence="8" key="2">
    <citation type="submission" date="2025-09" db="UniProtKB">
        <authorList>
            <consortium name="Ensembl"/>
        </authorList>
    </citation>
    <scope>IDENTIFICATION</scope>
</reference>
<evidence type="ECO:0008006" key="10">
    <source>
        <dbReference type="Google" id="ProtNLM"/>
    </source>
</evidence>
<sequence>FTSVSETAEVFKPEILKGNDKDEHKNEYRFVCPYAGQFRCSLTNLVFVMEGEGEVRYSTVSWDSHRLEPLNMLEHVMQPAGPLYNINCFNGSISGLHLPHCEIFSEEDMDCLAVAHYTGGNVPIIDPLKVTEAYVMIDIKDLSIFGLIKRSIFPPSPVVAQVLVFLRPITVRQENILDVHLLPWNVPLSEVKHQHAKNTHISTSSKCFLIPGTQYRLCCQPKRSTVQPATEEFGFHFGPNYHPTFEVFVNVRNKEVKLSLMDDIEGREVWVPRRVCTGQDVELPVHRRLTGSEFVNTNRHHLIQKVTSVMEIADGLCAKGMITTEMYNEVHVKEPCQNKMRALWKALDSGGPSVTAEFYRLLKEKEPHLVEDLVSGPNSPQ</sequence>
<keyword evidence="3" id="KW-0399">Innate immunity</keyword>
<dbReference type="InterPro" id="IPR001315">
    <property type="entry name" value="CARD"/>
</dbReference>
<dbReference type="PROSITE" id="PS51830">
    <property type="entry name" value="FIIND"/>
    <property type="match status" value="1"/>
</dbReference>
<accession>A0A672RX81</accession>
<keyword evidence="5" id="KW-0395">Inflammatory response</keyword>
<dbReference type="Proteomes" id="UP000472262">
    <property type="component" value="Unassembled WGS sequence"/>
</dbReference>
<evidence type="ECO:0000259" key="7">
    <source>
        <dbReference type="PROSITE" id="PS51830"/>
    </source>
</evidence>
<keyword evidence="2" id="KW-0963">Cytoplasm</keyword>
<feature type="domain" description="FIIND" evidence="7">
    <location>
        <begin position="5"/>
        <end position="290"/>
    </location>
</feature>
<comment type="subcellular location">
    <subcellularLocation>
        <location evidence="1">Cytoplasm</location>
        <location evidence="1">Cytosol</location>
    </subcellularLocation>
</comment>
<keyword evidence="9" id="KW-1185">Reference proteome</keyword>
<evidence type="ECO:0000256" key="1">
    <source>
        <dbReference type="ARBA" id="ARBA00004514"/>
    </source>
</evidence>
<dbReference type="Pfam" id="PF00619">
    <property type="entry name" value="CARD"/>
    <property type="match status" value="1"/>
</dbReference>
<dbReference type="GO" id="GO:0006954">
    <property type="term" value="P:inflammatory response"/>
    <property type="evidence" value="ECO:0007669"/>
    <property type="project" value="UniProtKB-KW"/>
</dbReference>
<dbReference type="AlphaFoldDB" id="A0A672RX81"/>
<dbReference type="Pfam" id="PF13553">
    <property type="entry name" value="FIIND"/>
    <property type="match status" value="1"/>
</dbReference>
<dbReference type="InterPro" id="IPR025307">
    <property type="entry name" value="FIIND_dom"/>
</dbReference>
<keyword evidence="4" id="KW-0391">Immunity</keyword>
<dbReference type="PANTHER" id="PTHR46985">
    <property type="entry name" value="NACHT, LRR AND PYD DOMAINS-CONTAINING PROTEIN 1"/>
    <property type="match status" value="1"/>
</dbReference>
<dbReference type="GO" id="GO:0005829">
    <property type="term" value="C:cytosol"/>
    <property type="evidence" value="ECO:0007669"/>
    <property type="project" value="UniProtKB-SubCell"/>
</dbReference>
<name>A0A672RX81_SINGR</name>
<evidence type="ECO:0000256" key="2">
    <source>
        <dbReference type="ARBA" id="ARBA00022490"/>
    </source>
</evidence>
<dbReference type="InParanoid" id="A0A672RX81"/>
<evidence type="ECO:0000259" key="6">
    <source>
        <dbReference type="PROSITE" id="PS50209"/>
    </source>
</evidence>
<evidence type="ECO:0000256" key="3">
    <source>
        <dbReference type="ARBA" id="ARBA00022588"/>
    </source>
</evidence>
<dbReference type="CDD" id="cd08330">
    <property type="entry name" value="CARD_ASC_NALP1"/>
    <property type="match status" value="1"/>
</dbReference>
<protein>
    <recommendedName>
        <fullName evidence="10">FIIND domain-containing protein</fullName>
    </recommendedName>
</protein>
<dbReference type="GO" id="GO:0045087">
    <property type="term" value="P:innate immune response"/>
    <property type="evidence" value="ECO:0007669"/>
    <property type="project" value="UniProtKB-KW"/>
</dbReference>
<dbReference type="Ensembl" id="ENSSGRT00000099756.1">
    <property type="protein sequence ID" value="ENSSGRP00000093741.1"/>
    <property type="gene ID" value="ENSSGRG00000046917.1"/>
</dbReference>
<dbReference type="OMA" id="HAKNTHI"/>
<organism evidence="8 9">
    <name type="scientific">Sinocyclocheilus grahami</name>
    <name type="common">Dianchi golden-line fish</name>
    <name type="synonym">Barbus grahami</name>
    <dbReference type="NCBI Taxonomy" id="75366"/>
    <lineage>
        <taxon>Eukaryota</taxon>
        <taxon>Metazoa</taxon>
        <taxon>Chordata</taxon>
        <taxon>Craniata</taxon>
        <taxon>Vertebrata</taxon>
        <taxon>Euteleostomi</taxon>
        <taxon>Actinopterygii</taxon>
        <taxon>Neopterygii</taxon>
        <taxon>Teleostei</taxon>
        <taxon>Ostariophysi</taxon>
        <taxon>Cypriniformes</taxon>
        <taxon>Cyprinidae</taxon>
        <taxon>Cyprininae</taxon>
        <taxon>Sinocyclocheilus</taxon>
    </lineage>
</organism>